<comment type="function">
    <text evidence="1">May act as a substrate-specific adapter of an E3 ubiquitin-protein ligase complex (CUL3-RBX1-BTB) which mediates the ubiquitination and subsequent proteasomal degradation of target proteins.</text>
</comment>
<evidence type="ECO:0000256" key="2">
    <source>
        <dbReference type="ARBA" id="ARBA00004906"/>
    </source>
</evidence>
<evidence type="ECO:0000259" key="4">
    <source>
        <dbReference type="PROSITE" id="PS50097"/>
    </source>
</evidence>
<dbReference type="SMART" id="SM00875">
    <property type="entry name" value="BACK"/>
    <property type="match status" value="1"/>
</dbReference>
<protein>
    <recommendedName>
        <fullName evidence="4">BTB domain-containing protein</fullName>
    </recommendedName>
</protein>
<keyword evidence="3" id="KW-0833">Ubl conjugation pathway</keyword>
<dbReference type="Pfam" id="PF00651">
    <property type="entry name" value="BTB"/>
    <property type="match status" value="1"/>
</dbReference>
<dbReference type="PANTHER" id="PTHR46336">
    <property type="entry name" value="OS02G0260700 PROTEIN"/>
    <property type="match status" value="1"/>
</dbReference>
<dbReference type="Gene3D" id="3.30.710.10">
    <property type="entry name" value="Potassium Channel Kv1.1, Chain A"/>
    <property type="match status" value="1"/>
</dbReference>
<dbReference type="Proteomes" id="UP000824469">
    <property type="component" value="Unassembled WGS sequence"/>
</dbReference>
<sequence>MEAWSNNNKGENSGSHFNFSFAFDNSQFSDRVLWIKVMPDSQESMSDRDDCHTTADCEDPPKRIRIYCEAENGKQILTTSNGAALQESNEKAMEMAEEHLSVFTKSNETAMKMVKACPSPIRTTSNEADDGNADNKLYCSLNIDIPTVLRVRTIQVISAVLAAKSVFFYKLFSNGMRESNQRDVTLHVRCSEEEAFMDLLNFIYCGTLNAQTTTALLDVLMVADKFEVPSCFHHCIGALQSLPMTIDSASLFISLPPSVLMVDAVQSLINVAKSFLTKYFSDTQLITEEHMNLPLAVIEEVLSSDKLKVRSEDALYDFVIRWSKKNYPNDEERRYVLTYRLSHLLRFPHMTNKKLKEILSQTDLHCLNALKLVSEALFFKAEPPYKMKSYDLKEIHHKRFFERSYVYRSVRVMKFDKPHTECMVFWDIKKDELTFKLCSEAFYFGNQQFHLLFQPAINSYHPPWFGVAVVSRTKVTFELESEFSVRAKPSNNFVVKVSGPLRFGDKNIARFYNLFSEPWWLIISDYSPYLIDNVFHMRVVLNLRS</sequence>
<evidence type="ECO:0000256" key="1">
    <source>
        <dbReference type="ARBA" id="ARBA00002668"/>
    </source>
</evidence>
<dbReference type="SMART" id="SM00225">
    <property type="entry name" value="BTB"/>
    <property type="match status" value="1"/>
</dbReference>
<dbReference type="GO" id="GO:0005634">
    <property type="term" value="C:nucleus"/>
    <property type="evidence" value="ECO:0007669"/>
    <property type="project" value="TreeGrafter"/>
</dbReference>
<dbReference type="PANTHER" id="PTHR46336:SF3">
    <property type="entry name" value="BTB_POZ DOMAIN-CONTAINING PROTEIN POB1"/>
    <property type="match status" value="1"/>
</dbReference>
<dbReference type="FunFam" id="1.25.40.420:FF:000008">
    <property type="entry name" value="BTB/POZ domain-containing protein POB1"/>
    <property type="match status" value="1"/>
</dbReference>
<dbReference type="GO" id="GO:0010114">
    <property type="term" value="P:response to red light"/>
    <property type="evidence" value="ECO:0007669"/>
    <property type="project" value="TreeGrafter"/>
</dbReference>
<dbReference type="AlphaFoldDB" id="A0AA38CPQ7"/>
<dbReference type="Pfam" id="PF07707">
    <property type="entry name" value="BACK"/>
    <property type="match status" value="1"/>
</dbReference>
<evidence type="ECO:0000313" key="5">
    <source>
        <dbReference type="EMBL" id="KAH9303601.1"/>
    </source>
</evidence>
<dbReference type="EMBL" id="JAHRHJ020000008">
    <property type="protein sequence ID" value="KAH9303601.1"/>
    <property type="molecule type" value="Genomic_DNA"/>
</dbReference>
<dbReference type="InterPro" id="IPR000210">
    <property type="entry name" value="BTB/POZ_dom"/>
</dbReference>
<comment type="caution">
    <text evidence="5">The sequence shown here is derived from an EMBL/GenBank/DDBJ whole genome shotgun (WGS) entry which is preliminary data.</text>
</comment>
<dbReference type="InterPro" id="IPR011333">
    <property type="entry name" value="SKP1/BTB/POZ_sf"/>
</dbReference>
<dbReference type="CDD" id="cd18186">
    <property type="entry name" value="BTB_POZ_ZBTB_KLHL-like"/>
    <property type="match status" value="1"/>
</dbReference>
<evidence type="ECO:0000256" key="3">
    <source>
        <dbReference type="ARBA" id="ARBA00022786"/>
    </source>
</evidence>
<keyword evidence="6" id="KW-1185">Reference proteome</keyword>
<feature type="domain" description="BTB" evidence="4">
    <location>
        <begin position="143"/>
        <end position="212"/>
    </location>
</feature>
<dbReference type="Gene3D" id="1.25.40.420">
    <property type="match status" value="1"/>
</dbReference>
<name>A0AA38CPQ7_TAXCH</name>
<dbReference type="SUPFAM" id="SSF54695">
    <property type="entry name" value="POZ domain"/>
    <property type="match status" value="1"/>
</dbReference>
<evidence type="ECO:0000313" key="6">
    <source>
        <dbReference type="Proteomes" id="UP000824469"/>
    </source>
</evidence>
<accession>A0AA38CPQ7</accession>
<comment type="pathway">
    <text evidence="2">Protein modification; protein ubiquitination.</text>
</comment>
<dbReference type="PROSITE" id="PS50097">
    <property type="entry name" value="BTB"/>
    <property type="match status" value="1"/>
</dbReference>
<gene>
    <name evidence="5" type="ORF">KI387_008005</name>
</gene>
<dbReference type="InterPro" id="IPR011705">
    <property type="entry name" value="BACK"/>
</dbReference>
<proteinExistence type="predicted"/>
<organism evidence="5 6">
    <name type="scientific">Taxus chinensis</name>
    <name type="common">Chinese yew</name>
    <name type="synonym">Taxus wallichiana var. chinensis</name>
    <dbReference type="NCBI Taxonomy" id="29808"/>
    <lineage>
        <taxon>Eukaryota</taxon>
        <taxon>Viridiplantae</taxon>
        <taxon>Streptophyta</taxon>
        <taxon>Embryophyta</taxon>
        <taxon>Tracheophyta</taxon>
        <taxon>Spermatophyta</taxon>
        <taxon>Pinopsida</taxon>
        <taxon>Pinidae</taxon>
        <taxon>Conifers II</taxon>
        <taxon>Cupressales</taxon>
        <taxon>Taxaceae</taxon>
        <taxon>Taxus</taxon>
    </lineage>
</organism>
<dbReference type="InterPro" id="IPR045890">
    <property type="entry name" value="POB1-like"/>
</dbReference>
<reference evidence="5 6" key="1">
    <citation type="journal article" date="2021" name="Nat. Plants">
        <title>The Taxus genome provides insights into paclitaxel biosynthesis.</title>
        <authorList>
            <person name="Xiong X."/>
            <person name="Gou J."/>
            <person name="Liao Q."/>
            <person name="Li Y."/>
            <person name="Zhou Q."/>
            <person name="Bi G."/>
            <person name="Li C."/>
            <person name="Du R."/>
            <person name="Wang X."/>
            <person name="Sun T."/>
            <person name="Guo L."/>
            <person name="Liang H."/>
            <person name="Lu P."/>
            <person name="Wu Y."/>
            <person name="Zhang Z."/>
            <person name="Ro D.K."/>
            <person name="Shang Y."/>
            <person name="Huang S."/>
            <person name="Yan J."/>
        </authorList>
    </citation>
    <scope>NUCLEOTIDE SEQUENCE [LARGE SCALE GENOMIC DNA]</scope>
    <source>
        <strain evidence="5">Ta-2019</strain>
    </source>
</reference>